<evidence type="ECO:0000256" key="3">
    <source>
        <dbReference type="ARBA" id="ARBA00022737"/>
    </source>
</evidence>
<name>A0A8H7W124_9HELO</name>
<keyword evidence="3" id="KW-0677">Repeat</keyword>
<dbReference type="PANTHER" id="PTHR40626:SF13">
    <property type="entry name" value="RESPIRATION FACTOR 2-RELATED"/>
    <property type="match status" value="1"/>
</dbReference>
<dbReference type="GO" id="GO:0000785">
    <property type="term" value="C:chromatin"/>
    <property type="evidence" value="ECO:0007669"/>
    <property type="project" value="TreeGrafter"/>
</dbReference>
<evidence type="ECO:0000313" key="10">
    <source>
        <dbReference type="Proteomes" id="UP000664132"/>
    </source>
</evidence>
<dbReference type="Proteomes" id="UP000664132">
    <property type="component" value="Unassembled WGS sequence"/>
</dbReference>
<feature type="region of interest" description="Disordered" evidence="7">
    <location>
        <begin position="76"/>
        <end position="101"/>
    </location>
</feature>
<keyword evidence="6" id="KW-0539">Nucleus</keyword>
<dbReference type="PANTHER" id="PTHR40626">
    <property type="entry name" value="MIP31509P"/>
    <property type="match status" value="1"/>
</dbReference>
<evidence type="ECO:0000313" key="9">
    <source>
        <dbReference type="EMBL" id="KAG4413951.1"/>
    </source>
</evidence>
<evidence type="ECO:0000256" key="6">
    <source>
        <dbReference type="ARBA" id="ARBA00023242"/>
    </source>
</evidence>
<dbReference type="GO" id="GO:0000981">
    <property type="term" value="F:DNA-binding transcription factor activity, RNA polymerase II-specific"/>
    <property type="evidence" value="ECO:0007669"/>
    <property type="project" value="InterPro"/>
</dbReference>
<proteinExistence type="predicted"/>
<keyword evidence="10" id="KW-1185">Reference proteome</keyword>
<keyword evidence="4" id="KW-0863">Zinc-finger</keyword>
<reference evidence="9" key="1">
    <citation type="submission" date="2021-02" db="EMBL/GenBank/DDBJ databases">
        <title>Genome sequence Cadophora malorum strain M34.</title>
        <authorList>
            <person name="Stefanovic E."/>
            <person name="Vu D."/>
            <person name="Scully C."/>
            <person name="Dijksterhuis J."/>
            <person name="Roader J."/>
            <person name="Houbraken J."/>
        </authorList>
    </citation>
    <scope>NUCLEOTIDE SEQUENCE</scope>
    <source>
        <strain evidence="9">M34</strain>
    </source>
</reference>
<dbReference type="GO" id="GO:0000978">
    <property type="term" value="F:RNA polymerase II cis-regulatory region sequence-specific DNA binding"/>
    <property type="evidence" value="ECO:0007669"/>
    <property type="project" value="InterPro"/>
</dbReference>
<dbReference type="InterPro" id="IPR051059">
    <property type="entry name" value="VerF-like"/>
</dbReference>
<comment type="caution">
    <text evidence="9">The sequence shown here is derived from an EMBL/GenBank/DDBJ whole genome shotgun (WGS) entry which is preliminary data.</text>
</comment>
<evidence type="ECO:0000256" key="4">
    <source>
        <dbReference type="ARBA" id="ARBA00022771"/>
    </source>
</evidence>
<dbReference type="Pfam" id="PF04082">
    <property type="entry name" value="Fungal_trans"/>
    <property type="match status" value="1"/>
</dbReference>
<protein>
    <recommendedName>
        <fullName evidence="8">Xylanolytic transcriptional activator regulatory domain-containing protein</fullName>
    </recommendedName>
</protein>
<keyword evidence="2" id="KW-0479">Metal-binding</keyword>
<dbReference type="GO" id="GO:0006351">
    <property type="term" value="P:DNA-templated transcription"/>
    <property type="evidence" value="ECO:0007669"/>
    <property type="project" value="InterPro"/>
</dbReference>
<evidence type="ECO:0000256" key="7">
    <source>
        <dbReference type="SAM" id="MobiDB-lite"/>
    </source>
</evidence>
<evidence type="ECO:0000259" key="8">
    <source>
        <dbReference type="Pfam" id="PF04082"/>
    </source>
</evidence>
<evidence type="ECO:0000256" key="2">
    <source>
        <dbReference type="ARBA" id="ARBA00022723"/>
    </source>
</evidence>
<keyword evidence="5" id="KW-0862">Zinc</keyword>
<feature type="region of interest" description="Disordered" evidence="7">
    <location>
        <begin position="1"/>
        <end position="23"/>
    </location>
</feature>
<feature type="domain" description="Xylanolytic transcriptional activator regulatory" evidence="8">
    <location>
        <begin position="162"/>
        <end position="202"/>
    </location>
</feature>
<dbReference type="GO" id="GO:0008270">
    <property type="term" value="F:zinc ion binding"/>
    <property type="evidence" value="ECO:0007669"/>
    <property type="project" value="UniProtKB-KW"/>
</dbReference>
<feature type="compositionally biased region" description="Polar residues" evidence="7">
    <location>
        <begin position="12"/>
        <end position="23"/>
    </location>
</feature>
<dbReference type="OrthoDB" id="654211at2759"/>
<accession>A0A8H7W124</accession>
<dbReference type="EMBL" id="JAFJYH010000288">
    <property type="protein sequence ID" value="KAG4413951.1"/>
    <property type="molecule type" value="Genomic_DNA"/>
</dbReference>
<evidence type="ECO:0000256" key="1">
    <source>
        <dbReference type="ARBA" id="ARBA00004123"/>
    </source>
</evidence>
<dbReference type="InterPro" id="IPR007219">
    <property type="entry name" value="XnlR_reg_dom"/>
</dbReference>
<dbReference type="GO" id="GO:0005634">
    <property type="term" value="C:nucleus"/>
    <property type="evidence" value="ECO:0007669"/>
    <property type="project" value="UniProtKB-SubCell"/>
</dbReference>
<evidence type="ECO:0000256" key="5">
    <source>
        <dbReference type="ARBA" id="ARBA00022833"/>
    </source>
</evidence>
<dbReference type="CDD" id="cd12148">
    <property type="entry name" value="fungal_TF_MHR"/>
    <property type="match status" value="1"/>
</dbReference>
<feature type="compositionally biased region" description="Polar residues" evidence="7">
    <location>
        <begin position="79"/>
        <end position="90"/>
    </location>
</feature>
<organism evidence="9 10">
    <name type="scientific">Cadophora malorum</name>
    <dbReference type="NCBI Taxonomy" id="108018"/>
    <lineage>
        <taxon>Eukaryota</taxon>
        <taxon>Fungi</taxon>
        <taxon>Dikarya</taxon>
        <taxon>Ascomycota</taxon>
        <taxon>Pezizomycotina</taxon>
        <taxon>Leotiomycetes</taxon>
        <taxon>Helotiales</taxon>
        <taxon>Ploettnerulaceae</taxon>
        <taxon>Cadophora</taxon>
    </lineage>
</organism>
<comment type="subcellular location">
    <subcellularLocation>
        <location evidence="1">Nucleus</location>
    </subcellularLocation>
</comment>
<dbReference type="AlphaFoldDB" id="A0A8H7W124"/>
<sequence>MWKDSSAYIGDTGQTQSETPKQAQNHQVDFFDNIDILSMIPNDGLDFDADFSTYLAQTGYSPETRVEFPAAVQAGLSGHQDNGISNNKVTSPPPDTGRSSELEQGTFVRMPSVAKETPRKIPIPGMDMDTHQSFLADLRGLLGPMGLVAAELPSLRDMQRFLTSYFTCFHRHCPIIHIQTFDLKSAPRHLVLAMCAIGALYRLSRRTAKDLWSWGNIIADKNRSRDLDIELSEPECLWEASTREEWETLRKSQPSRKSITVRDAMTHLLFGRAQRAASDDSVKWTAFVTTMVFHAVNAHMWSVMQCTQSLTAFAVDEENDKLLKAGFISQVDTCLARCYALLTADRSERDHTSDDPEGPVIFNCLALLRSAYVRVFTGAGNFNRMILLSEDSKQIDSTIVAYLVSDQERSPFLTRAVDRAYGGFLTPIKAGHLLVRKTAALSWSVEHAVAAWDCALFVTKWIHVMEMQQQEIPPNEAEAQNLRNFKILLSEVDSDYDGSGSLAGEVARVWAGFLDDTWVWGITPRMGRVLRQLSDAFIKDWEVKFPQGNPDGPISR</sequence>
<gene>
    <name evidence="9" type="ORF">IFR04_012918</name>
</gene>